<organism evidence="1 2">
    <name type="scientific">Kaistella chaponensis</name>
    <dbReference type="NCBI Taxonomy" id="713588"/>
    <lineage>
        <taxon>Bacteria</taxon>
        <taxon>Pseudomonadati</taxon>
        <taxon>Bacteroidota</taxon>
        <taxon>Flavobacteriia</taxon>
        <taxon>Flavobacteriales</taxon>
        <taxon>Weeksellaceae</taxon>
        <taxon>Chryseobacterium group</taxon>
        <taxon>Kaistella</taxon>
    </lineage>
</organism>
<protein>
    <submittedName>
        <fullName evidence="1">Uncharacterized protein</fullName>
    </submittedName>
</protein>
<keyword evidence="2" id="KW-1185">Reference proteome</keyword>
<dbReference type="OrthoDB" id="1413366at2"/>
<accession>A0A1N7JHZ8</accession>
<dbReference type="RefSeq" id="WP_076385013.1">
    <property type="nucleotide sequence ID" value="NZ_FTOI01000002.1"/>
</dbReference>
<evidence type="ECO:0000313" key="2">
    <source>
        <dbReference type="Proteomes" id="UP000185839"/>
    </source>
</evidence>
<dbReference type="EMBL" id="FTOI01000002">
    <property type="protein sequence ID" value="SIS48884.1"/>
    <property type="molecule type" value="Genomic_DNA"/>
</dbReference>
<gene>
    <name evidence="1" type="ORF">SAMN05421789_10281</name>
</gene>
<evidence type="ECO:0000313" key="1">
    <source>
        <dbReference type="EMBL" id="SIS48884.1"/>
    </source>
</evidence>
<name>A0A1N7JHZ8_9FLAO</name>
<dbReference type="STRING" id="713588.SAMN05421789_10281"/>
<sequence length="302" mass="34393">MKKILLILSMSTFLNLFSQEYTPLLKEGNIWHIIFYDTNYDQCLFLAGNSSYRYKIDGEATINGKNYKRIITEFAFGNPTPIRFCGDTLQGNLAALLREDIAERKVYRYHSTTNTETLLYDFSVQVNDPVPVDSFDAKYCGCDRMVKSVGFGNVFNTNVKYFEAVSLTDVSNYGFIYEGIGSFSGLLEEPNKLNLSYGNRMNCFENTSGVSCNNQLVLGTSENTVAKNINLYYSKEHQNFKILGESSDDCTVEFYEASGKLTEEIKTKGNQNFVLKNNVKSKILFYIITYQNHSWKGKILIP</sequence>
<reference evidence="2" key="1">
    <citation type="submission" date="2017-01" db="EMBL/GenBank/DDBJ databases">
        <authorList>
            <person name="Varghese N."/>
            <person name="Submissions S."/>
        </authorList>
    </citation>
    <scope>NUCLEOTIDE SEQUENCE [LARGE SCALE GENOMIC DNA]</scope>
    <source>
        <strain evidence="2">DSM 23145</strain>
    </source>
</reference>
<dbReference type="Proteomes" id="UP000185839">
    <property type="component" value="Unassembled WGS sequence"/>
</dbReference>
<dbReference type="AlphaFoldDB" id="A0A1N7JHZ8"/>
<proteinExistence type="predicted"/>